<evidence type="ECO:0000313" key="1">
    <source>
        <dbReference type="EMBL" id="KDO66625.1"/>
    </source>
</evidence>
<keyword evidence="2" id="KW-1185">Reference proteome</keyword>
<protein>
    <submittedName>
        <fullName evidence="1">Uncharacterized protein</fullName>
    </submittedName>
</protein>
<evidence type="ECO:0000313" key="2">
    <source>
        <dbReference type="Proteomes" id="UP000027120"/>
    </source>
</evidence>
<dbReference type="OrthoDB" id="773117at2759"/>
<dbReference type="Proteomes" id="UP000027120">
    <property type="component" value="Unassembled WGS sequence"/>
</dbReference>
<organism evidence="1 2">
    <name type="scientific">Citrus sinensis</name>
    <name type="common">Sweet orange</name>
    <name type="synonym">Citrus aurantium var. sinensis</name>
    <dbReference type="NCBI Taxonomy" id="2711"/>
    <lineage>
        <taxon>Eukaryota</taxon>
        <taxon>Viridiplantae</taxon>
        <taxon>Streptophyta</taxon>
        <taxon>Embryophyta</taxon>
        <taxon>Tracheophyta</taxon>
        <taxon>Spermatophyta</taxon>
        <taxon>Magnoliopsida</taxon>
        <taxon>eudicotyledons</taxon>
        <taxon>Gunneridae</taxon>
        <taxon>Pentapetalae</taxon>
        <taxon>rosids</taxon>
        <taxon>malvids</taxon>
        <taxon>Sapindales</taxon>
        <taxon>Rutaceae</taxon>
        <taxon>Aurantioideae</taxon>
        <taxon>Citrus</taxon>
    </lineage>
</organism>
<accession>A0A067FKG7</accession>
<sequence>MEDLGENIFQKQALVSSKIKIGKPPTRLQRQAPASLQLDHVSSSCYANPNLSVIPLLSPLVVSPESLPEAEDFRFPKCDDSSEMSCSDQKKERQHAAIAGYAETSTLFNHVFQSKCVLVNDAQ</sequence>
<proteinExistence type="predicted"/>
<name>A0A067FKG7_CITSI</name>
<dbReference type="PaxDb" id="2711-XP_006488380.1"/>
<dbReference type="KEGG" id="cit:102607589"/>
<dbReference type="PANTHER" id="PTHR33912:SF5">
    <property type="entry name" value="F22G5.17"/>
    <property type="match status" value="1"/>
</dbReference>
<reference evidence="1 2" key="1">
    <citation type="submission" date="2014-04" db="EMBL/GenBank/DDBJ databases">
        <authorList>
            <consortium name="International Citrus Genome Consortium"/>
            <person name="Gmitter F."/>
            <person name="Chen C."/>
            <person name="Farmerie W."/>
            <person name="Harkins T."/>
            <person name="Desany B."/>
            <person name="Mohiuddin M."/>
            <person name="Kodira C."/>
            <person name="Borodovsky M."/>
            <person name="Lomsadze A."/>
            <person name="Burns P."/>
            <person name="Jenkins J."/>
            <person name="Prochnik S."/>
            <person name="Shu S."/>
            <person name="Chapman J."/>
            <person name="Pitluck S."/>
            <person name="Schmutz J."/>
            <person name="Rokhsar D."/>
        </authorList>
    </citation>
    <scope>NUCLEOTIDE SEQUENCE</scope>
</reference>
<dbReference type="eggNOG" id="ENOG502S7WG">
    <property type="taxonomic scope" value="Eukaryota"/>
</dbReference>
<dbReference type="PANTHER" id="PTHR33912">
    <property type="entry name" value="OS01G0939400 PROTEIN"/>
    <property type="match status" value="1"/>
</dbReference>
<dbReference type="AlphaFoldDB" id="A0A067FKG7"/>
<gene>
    <name evidence="1" type="ORF">CISIN_1g033268mg</name>
</gene>
<dbReference type="EMBL" id="KK784898">
    <property type="protein sequence ID" value="KDO66625.1"/>
    <property type="molecule type" value="Genomic_DNA"/>
</dbReference>
<dbReference type="InterPro" id="IPR040381">
    <property type="entry name" value="At4g14450-like"/>
</dbReference>